<dbReference type="PROSITE" id="PS00018">
    <property type="entry name" value="EF_HAND_1"/>
    <property type="match status" value="1"/>
</dbReference>
<gene>
    <name evidence="5" type="ORF">THRCLA_03024</name>
</gene>
<feature type="region of interest" description="Disordered" evidence="2">
    <location>
        <begin position="97"/>
        <end position="119"/>
    </location>
</feature>
<dbReference type="InterPro" id="IPR012816">
    <property type="entry name" value="NADAR"/>
</dbReference>
<evidence type="ECO:0000256" key="3">
    <source>
        <dbReference type="SAM" id="Phobius"/>
    </source>
</evidence>
<dbReference type="AlphaFoldDB" id="A0A1W0A398"/>
<dbReference type="Gene3D" id="1.10.357.40">
    <property type="entry name" value="YbiA-like"/>
    <property type="match status" value="1"/>
</dbReference>
<keyword evidence="3" id="KW-1133">Transmembrane helix</keyword>
<organism evidence="5 6">
    <name type="scientific">Thraustotheca clavata</name>
    <dbReference type="NCBI Taxonomy" id="74557"/>
    <lineage>
        <taxon>Eukaryota</taxon>
        <taxon>Sar</taxon>
        <taxon>Stramenopiles</taxon>
        <taxon>Oomycota</taxon>
        <taxon>Saprolegniomycetes</taxon>
        <taxon>Saprolegniales</taxon>
        <taxon>Achlyaceae</taxon>
        <taxon>Thraustotheca</taxon>
    </lineage>
</organism>
<dbReference type="InterPro" id="IPR037238">
    <property type="entry name" value="YbiA-like_sf"/>
</dbReference>
<feature type="domain" description="EGF-like" evidence="4">
    <location>
        <begin position="483"/>
        <end position="519"/>
    </location>
</feature>
<sequence>MYAEKAKVGRKRHNIWEYFEEDSSTNPKRTRCKCIYCGHSFFSDCARMKKHIIGCTNCPEAIRQEVHEEFLHADSHEARLKRSMIVADLPPLANYEGTTGYKGDGAPPSKKLKSTTPPPLQKTMAEAVWDCFLNIINDTATEERLGMAGVKKMVTIFKQESNRESLRALLLLACPQPDKLPSISTNRPLASKFIDAYVRQMQFGLFDAIPSNNETAVLDELLARIDDGEEFTCFPFYGHQPKKLVDESCLSQWFPTAFTVDGITYATAEHYMMAEKARLFKDDAILEQILASTNPGEAKSLGSQVSGFDEQVWTTHRMNIVVQGNLVKFSENPMLKQFLLKTNGTILVEASPRDCIWGVGIARSDPAVHHPGCWRGLNLLGFALMKLCLFVLTAITSAYVVKPPLRGSNFACCGGCSSKNRSDQVYFTTGARIMLWNSVVKVNFQPQCLLTFQYDPTLGEAPGPRRVRSGTLVGTTFPLNHDADERCCFNGGTCNLSEDDATGKCNCVQPWGFRGDYCELSIYDLAVIENKALYPESVSLTGFTIDFPDLRDFLYNLSILHPITSTFLPIDPTPNMDSTLAVYRSYAFQFIILGLLGSSGLLILFVFTHLINCCLNYRKCRKRPYSMLEKVITGIICIGAVVVCVGTAALNYVQFQQLASHTNNITFVLNQGIPSNMLDFFTNMNQPLQRAISGFQKQQLPQLQSTILDQMALYARLNQTDMPGIFANTIAPLQPLASEFPISALYGSPSCANMTIYRTSNSIMSIGGSTGCFGCDQCNAVLNTVQNIQLNYIRGVSMVQWILYASHENLIEFANLPLLQTLMNLSISINATLSDFNIATTHQAAMHKTLVDELTFLVKPGLIIIYALTILQLLLLFPVLYLGFWRKKGTLGKATSYIGLVATLVACSMTGILWTIGFCSRDGLDYLERIANNASILFPNSSSRYDAINLLNDMSWIANRSLLDIFQCSDIVKVPPLPTPDTGMTKSPLYNMTELFLFPELSALEFQFNSSDPAQITSLFGWDESYITIARRFYRVLLFGNTSVPSPYSSSNDSLVMNFTYDPNRDGVLNALDVTLMASVYNQTWSTLTANQSLTQNRFLLNQWTWCAQLEVARNRLLNYMDIVANVSKQARPRLDILQANTSRLADLEYPFQSAVEYYTSNLQTLKLLDCSYHGNCAWMRAFWNNLYLEIYALGTTADNMTLLMAVATLAFFVATTFFFCFGARVHKPKVRIYVAK</sequence>
<feature type="transmembrane region" description="Helical" evidence="3">
    <location>
        <begin position="590"/>
        <end position="611"/>
    </location>
</feature>
<dbReference type="PROSITE" id="PS50026">
    <property type="entry name" value="EGF_3"/>
    <property type="match status" value="1"/>
</dbReference>
<evidence type="ECO:0000256" key="1">
    <source>
        <dbReference type="PROSITE-ProRule" id="PRU00076"/>
    </source>
</evidence>
<feature type="transmembrane region" description="Helical" evidence="3">
    <location>
        <begin position="553"/>
        <end position="570"/>
    </location>
</feature>
<evidence type="ECO:0000259" key="4">
    <source>
        <dbReference type="PROSITE" id="PS50026"/>
    </source>
</evidence>
<feature type="transmembrane region" description="Helical" evidence="3">
    <location>
        <begin position="863"/>
        <end position="885"/>
    </location>
</feature>
<dbReference type="CDD" id="cd15457">
    <property type="entry name" value="NADAR"/>
    <property type="match status" value="1"/>
</dbReference>
<dbReference type="STRING" id="74557.A0A1W0A398"/>
<keyword evidence="1" id="KW-0245">EGF-like domain</keyword>
<feature type="transmembrane region" description="Helical" evidence="3">
    <location>
        <begin position="1201"/>
        <end position="1222"/>
    </location>
</feature>
<dbReference type="OrthoDB" id="78535at2759"/>
<proteinExistence type="predicted"/>
<keyword evidence="3 5" id="KW-0812">Transmembrane</keyword>
<comment type="caution">
    <text evidence="5">The sequence shown here is derived from an EMBL/GenBank/DDBJ whole genome shotgun (WGS) entry which is preliminary data.</text>
</comment>
<dbReference type="Proteomes" id="UP000243217">
    <property type="component" value="Unassembled WGS sequence"/>
</dbReference>
<reference evidence="5 6" key="1">
    <citation type="journal article" date="2014" name="Genome Biol. Evol.">
        <title>The secreted proteins of Achlya hypogyna and Thraustotheca clavata identify the ancestral oomycete secretome and reveal gene acquisitions by horizontal gene transfer.</title>
        <authorList>
            <person name="Misner I."/>
            <person name="Blouin N."/>
            <person name="Leonard G."/>
            <person name="Richards T.A."/>
            <person name="Lane C.E."/>
        </authorList>
    </citation>
    <scope>NUCLEOTIDE SEQUENCE [LARGE SCALE GENOMIC DNA]</scope>
    <source>
        <strain evidence="5 6">ATCC 34112</strain>
    </source>
</reference>
<dbReference type="EMBL" id="JNBS01000556">
    <property type="protein sequence ID" value="OQS04754.1"/>
    <property type="molecule type" value="Genomic_DNA"/>
</dbReference>
<evidence type="ECO:0000313" key="5">
    <source>
        <dbReference type="EMBL" id="OQS04754.1"/>
    </source>
</evidence>
<dbReference type="SUPFAM" id="SSF143990">
    <property type="entry name" value="YbiA-like"/>
    <property type="match status" value="1"/>
</dbReference>
<keyword evidence="3" id="KW-0472">Membrane</keyword>
<feature type="transmembrane region" description="Helical" evidence="3">
    <location>
        <begin position="897"/>
        <end position="917"/>
    </location>
</feature>
<evidence type="ECO:0000313" key="6">
    <source>
        <dbReference type="Proteomes" id="UP000243217"/>
    </source>
</evidence>
<dbReference type="PROSITE" id="PS01186">
    <property type="entry name" value="EGF_2"/>
    <property type="match status" value="1"/>
</dbReference>
<dbReference type="InterPro" id="IPR018247">
    <property type="entry name" value="EF_Hand_1_Ca_BS"/>
</dbReference>
<feature type="disulfide bond" evidence="1">
    <location>
        <begin position="488"/>
        <end position="505"/>
    </location>
</feature>
<comment type="caution">
    <text evidence="1">Lacks conserved residue(s) required for the propagation of feature annotation.</text>
</comment>
<dbReference type="NCBIfam" id="TIGR02464">
    <property type="entry name" value="ribofla_fusion"/>
    <property type="match status" value="1"/>
</dbReference>
<feature type="transmembrane region" description="Helical" evidence="3">
    <location>
        <begin position="631"/>
        <end position="653"/>
    </location>
</feature>
<keyword evidence="6" id="KW-1185">Reference proteome</keyword>
<accession>A0A1W0A398</accession>
<dbReference type="Pfam" id="PF08719">
    <property type="entry name" value="NADAR"/>
    <property type="match status" value="1"/>
</dbReference>
<feature type="transmembrane region" description="Helical" evidence="3">
    <location>
        <begin position="379"/>
        <end position="401"/>
    </location>
</feature>
<name>A0A1W0A398_9STRA</name>
<protein>
    <submittedName>
        <fullName evidence="5">Transmembrane protein</fullName>
    </submittedName>
</protein>
<dbReference type="InterPro" id="IPR000742">
    <property type="entry name" value="EGF"/>
</dbReference>
<keyword evidence="1" id="KW-1015">Disulfide bond</keyword>
<evidence type="ECO:0000256" key="2">
    <source>
        <dbReference type="SAM" id="MobiDB-lite"/>
    </source>
</evidence>